<reference evidence="5 6" key="1">
    <citation type="submission" date="2016-10" db="EMBL/GenBank/DDBJ databases">
        <authorList>
            <person name="de Groot N.N."/>
        </authorList>
    </citation>
    <scope>NUCLEOTIDE SEQUENCE [LARGE SCALE GENOMIC DNA]</scope>
    <source>
        <strain evidence="5 6">DSM 5885</strain>
    </source>
</reference>
<dbReference type="PANTHER" id="PTHR37164">
    <property type="entry name" value="BACTERIOHEMERYTHRIN"/>
    <property type="match status" value="1"/>
</dbReference>
<evidence type="ECO:0000313" key="5">
    <source>
        <dbReference type="EMBL" id="SDH20328.1"/>
    </source>
</evidence>
<gene>
    <name evidence="5" type="ORF">SAMN05660652_01386</name>
</gene>
<evidence type="ECO:0000256" key="2">
    <source>
        <dbReference type="ARBA" id="ARBA00022723"/>
    </source>
</evidence>
<dbReference type="Proteomes" id="UP000198607">
    <property type="component" value="Unassembled WGS sequence"/>
</dbReference>
<dbReference type="InterPro" id="IPR012827">
    <property type="entry name" value="Hemerythrin_metal-bd"/>
</dbReference>
<dbReference type="AlphaFoldDB" id="A0A1G8AHA2"/>
<sequence>MQQRLVIFPWNENFATGIGDIDFQHRRLVDLLNLLAGHLAYQSGAPTLNSILSELTDYAAEHFLAEEAIWARCFGNDEWESRHQESHGAFVAKILELQASENDDCPEATMEEIVRFLTHWLAFHIIESDKRMAKVVAGLDAGLPLARAK</sequence>
<dbReference type="SUPFAM" id="SSF47188">
    <property type="entry name" value="Hemerythrin-like"/>
    <property type="match status" value="1"/>
</dbReference>
<evidence type="ECO:0000256" key="1">
    <source>
        <dbReference type="ARBA" id="ARBA00010587"/>
    </source>
</evidence>
<dbReference type="NCBIfam" id="NF033749">
    <property type="entry name" value="bact_hemeryth"/>
    <property type="match status" value="1"/>
</dbReference>
<keyword evidence="3" id="KW-0408">Iron</keyword>
<dbReference type="EMBL" id="FNCY01000004">
    <property type="protein sequence ID" value="SDH20328.1"/>
    <property type="molecule type" value="Genomic_DNA"/>
</dbReference>
<feature type="domain" description="Hemerythrin-like" evidence="4">
    <location>
        <begin position="17"/>
        <end position="133"/>
    </location>
</feature>
<evidence type="ECO:0000256" key="3">
    <source>
        <dbReference type="ARBA" id="ARBA00023004"/>
    </source>
</evidence>
<keyword evidence="2" id="KW-0479">Metal-binding</keyword>
<dbReference type="NCBIfam" id="TIGR02481">
    <property type="entry name" value="hemeryth_dom"/>
    <property type="match status" value="1"/>
</dbReference>
<dbReference type="GO" id="GO:0046872">
    <property type="term" value="F:metal ion binding"/>
    <property type="evidence" value="ECO:0007669"/>
    <property type="project" value="UniProtKB-KW"/>
</dbReference>
<protein>
    <submittedName>
        <fullName evidence="5">Hemerythrin-like metal-binding domain protein</fullName>
    </submittedName>
</protein>
<dbReference type="InterPro" id="IPR050669">
    <property type="entry name" value="Hemerythrin"/>
</dbReference>
<comment type="similarity">
    <text evidence="1">Belongs to the hemerythrin family.</text>
</comment>
<dbReference type="InterPro" id="IPR035938">
    <property type="entry name" value="Hemerythrin-like_sf"/>
</dbReference>
<name>A0A1G8AHA2_9RHOO</name>
<dbReference type="Pfam" id="PF01814">
    <property type="entry name" value="Hemerythrin"/>
    <property type="match status" value="1"/>
</dbReference>
<evidence type="ECO:0000313" key="6">
    <source>
        <dbReference type="Proteomes" id="UP000198607"/>
    </source>
</evidence>
<dbReference type="PANTHER" id="PTHR37164:SF1">
    <property type="entry name" value="BACTERIOHEMERYTHRIN"/>
    <property type="match status" value="1"/>
</dbReference>
<proteinExistence type="inferred from homology"/>
<dbReference type="InterPro" id="IPR012312">
    <property type="entry name" value="Hemerythrin-like"/>
</dbReference>
<accession>A0A1G8AHA2</accession>
<dbReference type="RefSeq" id="WP_176785782.1">
    <property type="nucleotide sequence ID" value="NZ_FNCY01000004.1"/>
</dbReference>
<dbReference type="STRING" id="83767.SAMN05660652_01386"/>
<keyword evidence="6" id="KW-1185">Reference proteome</keyword>
<dbReference type="CDD" id="cd12107">
    <property type="entry name" value="Hemerythrin"/>
    <property type="match status" value="1"/>
</dbReference>
<dbReference type="Gene3D" id="1.20.120.50">
    <property type="entry name" value="Hemerythrin-like"/>
    <property type="match status" value="1"/>
</dbReference>
<evidence type="ECO:0000259" key="4">
    <source>
        <dbReference type="Pfam" id="PF01814"/>
    </source>
</evidence>
<organism evidence="5 6">
    <name type="scientific">Propionivibrio dicarboxylicus</name>
    <dbReference type="NCBI Taxonomy" id="83767"/>
    <lineage>
        <taxon>Bacteria</taxon>
        <taxon>Pseudomonadati</taxon>
        <taxon>Pseudomonadota</taxon>
        <taxon>Betaproteobacteria</taxon>
        <taxon>Rhodocyclales</taxon>
        <taxon>Rhodocyclaceae</taxon>
        <taxon>Propionivibrio</taxon>
    </lineage>
</organism>